<feature type="chain" id="PRO_5019266018" description="DUF732 domain-containing protein" evidence="1">
    <location>
        <begin position="20"/>
        <end position="112"/>
    </location>
</feature>
<dbReference type="EMBL" id="LR130759">
    <property type="protein sequence ID" value="VDM89104.1"/>
    <property type="molecule type" value="Genomic_DNA"/>
</dbReference>
<protein>
    <recommendedName>
        <fullName evidence="2">DUF732 domain-containing protein</fullName>
    </recommendedName>
</protein>
<proteinExistence type="predicted"/>
<dbReference type="AlphaFoldDB" id="A0A447GFA2"/>
<evidence type="ECO:0000313" key="4">
    <source>
        <dbReference type="Proteomes" id="UP000269998"/>
    </source>
</evidence>
<dbReference type="Pfam" id="PF05305">
    <property type="entry name" value="DUF732"/>
    <property type="match status" value="1"/>
</dbReference>
<dbReference type="InterPro" id="IPR007969">
    <property type="entry name" value="DUF732"/>
</dbReference>
<dbReference type="KEGG" id="mbai:MB901379_02671"/>
<accession>A0A447GFA2</accession>
<feature type="signal peptide" evidence="1">
    <location>
        <begin position="1"/>
        <end position="19"/>
    </location>
</feature>
<sequence precursor="true">MLIVAAAANGMQLASVARAAPAPEVEYLYDVTVRRHYDFPNNDALGYGHGICDKLTAGGGYGQVMGDVKSEVTPNDEFAANYVVWYAVNLLCPDQIWQLRNSAANYQPPPAE</sequence>
<dbReference type="Proteomes" id="UP000269998">
    <property type="component" value="Chromosome"/>
</dbReference>
<evidence type="ECO:0000256" key="1">
    <source>
        <dbReference type="SAM" id="SignalP"/>
    </source>
</evidence>
<evidence type="ECO:0000313" key="3">
    <source>
        <dbReference type="EMBL" id="VDM89104.1"/>
    </source>
</evidence>
<feature type="domain" description="DUF732" evidence="2">
    <location>
        <begin position="27"/>
        <end position="94"/>
    </location>
</feature>
<keyword evidence="1" id="KW-0732">Signal</keyword>
<reference evidence="4" key="1">
    <citation type="submission" date="2018-02" db="EMBL/GenBank/DDBJ databases">
        <authorList>
            <person name="Seth-Smith MB H."/>
            <person name="Seth-Smith H."/>
        </authorList>
    </citation>
    <scope>NUCLEOTIDE SEQUENCE [LARGE SCALE GENOMIC DNA]</scope>
</reference>
<name>A0A447GFA2_9MYCO</name>
<gene>
    <name evidence="3" type="ORF">MB901379_02671</name>
</gene>
<organism evidence="3 4">
    <name type="scientific">Mycobacterium basiliense</name>
    <dbReference type="NCBI Taxonomy" id="2094119"/>
    <lineage>
        <taxon>Bacteria</taxon>
        <taxon>Bacillati</taxon>
        <taxon>Actinomycetota</taxon>
        <taxon>Actinomycetes</taxon>
        <taxon>Mycobacteriales</taxon>
        <taxon>Mycobacteriaceae</taxon>
        <taxon>Mycobacterium</taxon>
    </lineage>
</organism>
<evidence type="ECO:0000259" key="2">
    <source>
        <dbReference type="Pfam" id="PF05305"/>
    </source>
</evidence>
<keyword evidence="4" id="KW-1185">Reference proteome</keyword>